<keyword evidence="2 6" id="KW-0812">Transmembrane</keyword>
<evidence type="ECO:0000256" key="7">
    <source>
        <dbReference type="SAM" id="SignalP"/>
    </source>
</evidence>
<evidence type="ECO:0000256" key="6">
    <source>
        <dbReference type="SAM" id="Phobius"/>
    </source>
</evidence>
<dbReference type="PANTHER" id="PTHR15549:SF26">
    <property type="entry name" value="AXIAL BUDDING PATTERN PROTEIN 2-RELATED"/>
    <property type="match status" value="1"/>
</dbReference>
<evidence type="ECO:0000313" key="9">
    <source>
        <dbReference type="Proteomes" id="UP000799439"/>
    </source>
</evidence>
<protein>
    <recommendedName>
        <fullName evidence="10">Mid2 domain-containing protein</fullName>
    </recommendedName>
</protein>
<dbReference type="Proteomes" id="UP000799439">
    <property type="component" value="Unassembled WGS sequence"/>
</dbReference>
<feature type="compositionally biased region" description="Basic and acidic residues" evidence="5">
    <location>
        <begin position="282"/>
        <end position="294"/>
    </location>
</feature>
<feature type="transmembrane region" description="Helical" evidence="6">
    <location>
        <begin position="206"/>
        <end position="229"/>
    </location>
</feature>
<evidence type="ECO:0000256" key="4">
    <source>
        <dbReference type="ARBA" id="ARBA00023136"/>
    </source>
</evidence>
<feature type="chain" id="PRO_5040419730" description="Mid2 domain-containing protein" evidence="7">
    <location>
        <begin position="18"/>
        <end position="300"/>
    </location>
</feature>
<dbReference type="GO" id="GO:0071944">
    <property type="term" value="C:cell periphery"/>
    <property type="evidence" value="ECO:0007669"/>
    <property type="project" value="UniProtKB-ARBA"/>
</dbReference>
<dbReference type="PANTHER" id="PTHR15549">
    <property type="entry name" value="PAIRED IMMUNOGLOBULIN-LIKE TYPE 2 RECEPTOR"/>
    <property type="match status" value="1"/>
</dbReference>
<comment type="subcellular location">
    <subcellularLocation>
        <location evidence="1">Membrane</location>
        <topology evidence="1">Single-pass membrane protein</topology>
    </subcellularLocation>
</comment>
<evidence type="ECO:0008006" key="10">
    <source>
        <dbReference type="Google" id="ProtNLM"/>
    </source>
</evidence>
<proteinExistence type="predicted"/>
<keyword evidence="3 6" id="KW-1133">Transmembrane helix</keyword>
<keyword evidence="4 6" id="KW-0472">Membrane</keyword>
<sequence length="300" mass="32843">MLMPALTLLFLVSFAAAQKSIQDSFEAPHLPDRSVIIQEGQPYYVRWDSTLQTWFSAYSPESTITNVTLWVASLHQPYVHMIQQNIDVTQTFQVIWNASLPPNEVAQDPVWNFRFAPANFTSLTGPDGISSGPNAIANEIPSPQFMFQTTNTSSSLLSTTATSTASTSSTSATSETLSTTGSTPINTTSPSTSESNNNNSRLSGGAIAGIVVGAVAGLVLICALFFLLLRLKKRDAELRYERSQQKSYSDTTSQHIQKPYGETTSQHYFYRSSSLPPAPQELDARQTQELEAKDTQQMAP</sequence>
<reference evidence="8" key="1">
    <citation type="journal article" date="2020" name="Stud. Mycol.">
        <title>101 Dothideomycetes genomes: a test case for predicting lifestyles and emergence of pathogens.</title>
        <authorList>
            <person name="Haridas S."/>
            <person name="Albert R."/>
            <person name="Binder M."/>
            <person name="Bloem J."/>
            <person name="Labutti K."/>
            <person name="Salamov A."/>
            <person name="Andreopoulos B."/>
            <person name="Baker S."/>
            <person name="Barry K."/>
            <person name="Bills G."/>
            <person name="Bluhm B."/>
            <person name="Cannon C."/>
            <person name="Castanera R."/>
            <person name="Culley D."/>
            <person name="Daum C."/>
            <person name="Ezra D."/>
            <person name="Gonzalez J."/>
            <person name="Henrissat B."/>
            <person name="Kuo A."/>
            <person name="Liang C."/>
            <person name="Lipzen A."/>
            <person name="Lutzoni F."/>
            <person name="Magnuson J."/>
            <person name="Mondo S."/>
            <person name="Nolan M."/>
            <person name="Ohm R."/>
            <person name="Pangilinan J."/>
            <person name="Park H.-J."/>
            <person name="Ramirez L."/>
            <person name="Alfaro M."/>
            <person name="Sun H."/>
            <person name="Tritt A."/>
            <person name="Yoshinaga Y."/>
            <person name="Zwiers L.-H."/>
            <person name="Turgeon B."/>
            <person name="Goodwin S."/>
            <person name="Spatafora J."/>
            <person name="Crous P."/>
            <person name="Grigoriev I."/>
        </authorList>
    </citation>
    <scope>NUCLEOTIDE SEQUENCE</scope>
    <source>
        <strain evidence="8">CBS 260.36</strain>
    </source>
</reference>
<feature type="signal peptide" evidence="7">
    <location>
        <begin position="1"/>
        <end position="17"/>
    </location>
</feature>
<evidence type="ECO:0000256" key="3">
    <source>
        <dbReference type="ARBA" id="ARBA00022989"/>
    </source>
</evidence>
<keyword evidence="9" id="KW-1185">Reference proteome</keyword>
<dbReference type="GO" id="GO:0016020">
    <property type="term" value="C:membrane"/>
    <property type="evidence" value="ECO:0007669"/>
    <property type="project" value="UniProtKB-SubCell"/>
</dbReference>
<evidence type="ECO:0000256" key="5">
    <source>
        <dbReference type="SAM" id="MobiDB-lite"/>
    </source>
</evidence>
<dbReference type="InterPro" id="IPR051694">
    <property type="entry name" value="Immunoregulatory_rcpt-like"/>
</dbReference>
<feature type="region of interest" description="Disordered" evidence="5">
    <location>
        <begin position="270"/>
        <end position="300"/>
    </location>
</feature>
<comment type="caution">
    <text evidence="8">The sequence shown here is derived from an EMBL/GenBank/DDBJ whole genome shotgun (WGS) entry which is preliminary data.</text>
</comment>
<organism evidence="8 9">
    <name type="scientific">Myriangium duriaei CBS 260.36</name>
    <dbReference type="NCBI Taxonomy" id="1168546"/>
    <lineage>
        <taxon>Eukaryota</taxon>
        <taxon>Fungi</taxon>
        <taxon>Dikarya</taxon>
        <taxon>Ascomycota</taxon>
        <taxon>Pezizomycotina</taxon>
        <taxon>Dothideomycetes</taxon>
        <taxon>Dothideomycetidae</taxon>
        <taxon>Myriangiales</taxon>
        <taxon>Myriangiaceae</taxon>
        <taxon>Myriangium</taxon>
    </lineage>
</organism>
<name>A0A9P4ITD1_9PEZI</name>
<feature type="region of interest" description="Disordered" evidence="5">
    <location>
        <begin position="163"/>
        <end position="198"/>
    </location>
</feature>
<dbReference type="AlphaFoldDB" id="A0A9P4ITD1"/>
<evidence type="ECO:0000313" key="8">
    <source>
        <dbReference type="EMBL" id="KAF2148160.1"/>
    </source>
</evidence>
<keyword evidence="7" id="KW-0732">Signal</keyword>
<dbReference type="EMBL" id="ML996094">
    <property type="protein sequence ID" value="KAF2148160.1"/>
    <property type="molecule type" value="Genomic_DNA"/>
</dbReference>
<evidence type="ECO:0000256" key="1">
    <source>
        <dbReference type="ARBA" id="ARBA00004167"/>
    </source>
</evidence>
<gene>
    <name evidence="8" type="ORF">K461DRAFT_316541</name>
</gene>
<evidence type="ECO:0000256" key="2">
    <source>
        <dbReference type="ARBA" id="ARBA00022692"/>
    </source>
</evidence>
<accession>A0A9P4ITD1</accession>